<dbReference type="GO" id="GO:0004222">
    <property type="term" value="F:metalloendopeptidase activity"/>
    <property type="evidence" value="ECO:0007669"/>
    <property type="project" value="TreeGrafter"/>
</dbReference>
<dbReference type="AlphaFoldDB" id="A0A0M2UZK3"/>
<dbReference type="OrthoDB" id="9805070at2"/>
<dbReference type="GO" id="GO:0030313">
    <property type="term" value="C:cell envelope"/>
    <property type="evidence" value="ECO:0007669"/>
    <property type="project" value="UniProtKB-SubCell"/>
</dbReference>
<dbReference type="InterPro" id="IPR011055">
    <property type="entry name" value="Dup_hybrid_motif"/>
</dbReference>
<dbReference type="InterPro" id="IPR050570">
    <property type="entry name" value="Cell_wall_metabolism_enzyme"/>
</dbReference>
<evidence type="ECO:0000256" key="3">
    <source>
        <dbReference type="ARBA" id="ARBA00022670"/>
    </source>
</evidence>
<evidence type="ECO:0000259" key="8">
    <source>
        <dbReference type="Pfam" id="PF01551"/>
    </source>
</evidence>
<dbReference type="PANTHER" id="PTHR21666">
    <property type="entry name" value="PEPTIDASE-RELATED"/>
    <property type="match status" value="1"/>
</dbReference>
<keyword evidence="4" id="KW-0479">Metal-binding</keyword>
<evidence type="ECO:0000259" key="10">
    <source>
        <dbReference type="Pfam" id="PF19425"/>
    </source>
</evidence>
<dbReference type="RefSeq" id="WP_046559111.1">
    <property type="nucleotide sequence ID" value="NZ_LAHO01000022.1"/>
</dbReference>
<feature type="domain" description="M23ase beta-sheet core" evidence="8">
    <location>
        <begin position="309"/>
        <end position="403"/>
    </location>
</feature>
<dbReference type="Pfam" id="PF19425">
    <property type="entry name" value="Csd3_N2"/>
    <property type="match status" value="1"/>
</dbReference>
<comment type="cofactor">
    <cofactor evidence="1">
        <name>Zn(2+)</name>
        <dbReference type="ChEBI" id="CHEBI:29105"/>
    </cofactor>
</comment>
<dbReference type="PATRIC" id="fig|336831.14.peg.2171"/>
<proteinExistence type="predicted"/>
<dbReference type="Pfam" id="PF01551">
    <property type="entry name" value="Peptidase_M23"/>
    <property type="match status" value="1"/>
</dbReference>
<dbReference type="InterPro" id="IPR016047">
    <property type="entry name" value="M23ase_b-sheet_dom"/>
</dbReference>
<gene>
    <name evidence="11" type="ORF">WG68_17970</name>
</gene>
<comment type="subcellular location">
    <subcellularLocation>
        <location evidence="2">Cell envelope</location>
    </subcellularLocation>
</comment>
<evidence type="ECO:0000256" key="2">
    <source>
        <dbReference type="ARBA" id="ARBA00004196"/>
    </source>
</evidence>
<dbReference type="GO" id="GO:0042834">
    <property type="term" value="F:peptidoglycan binding"/>
    <property type="evidence" value="ECO:0007669"/>
    <property type="project" value="InterPro"/>
</dbReference>
<feature type="domain" description="Opacity-associated protein A LysM-like" evidence="9">
    <location>
        <begin position="87"/>
        <end position="169"/>
    </location>
</feature>
<dbReference type="Gene3D" id="3.10.450.350">
    <property type="match status" value="2"/>
</dbReference>
<dbReference type="InterPro" id="IPR007340">
    <property type="entry name" value="LysM_Opacity-associatedA"/>
</dbReference>
<evidence type="ECO:0000313" key="12">
    <source>
        <dbReference type="Proteomes" id="UP000034228"/>
    </source>
</evidence>
<evidence type="ECO:0000313" key="11">
    <source>
        <dbReference type="EMBL" id="KKO43982.1"/>
    </source>
</evidence>
<evidence type="ECO:0000256" key="6">
    <source>
        <dbReference type="ARBA" id="ARBA00022833"/>
    </source>
</evidence>
<comment type="caution">
    <text evidence="11">The sequence shown here is derived from an EMBL/GenBank/DDBJ whole genome shotgun (WGS) entry which is preliminary data.</text>
</comment>
<evidence type="ECO:0000256" key="1">
    <source>
        <dbReference type="ARBA" id="ARBA00001947"/>
    </source>
</evidence>
<dbReference type="Proteomes" id="UP000034228">
    <property type="component" value="Unassembled WGS sequence"/>
</dbReference>
<name>A0A0M2UZK3_9GAMM</name>
<dbReference type="GO" id="GO:0006508">
    <property type="term" value="P:proteolysis"/>
    <property type="evidence" value="ECO:0007669"/>
    <property type="project" value="UniProtKB-KW"/>
</dbReference>
<keyword evidence="12" id="KW-1185">Reference proteome</keyword>
<keyword evidence="3" id="KW-0645">Protease</keyword>
<dbReference type="EMBL" id="LAHO01000022">
    <property type="protein sequence ID" value="KKO43982.1"/>
    <property type="molecule type" value="Genomic_DNA"/>
</dbReference>
<keyword evidence="7" id="KW-0482">Metalloprotease</keyword>
<reference evidence="11 12" key="1">
    <citation type="submission" date="2015-03" db="EMBL/GenBank/DDBJ databases">
        <title>Draft genome sequences of two protease-producing strains of Arsukibacterium isolated from two cold and alkaline environments.</title>
        <authorList>
            <person name="Lylloff J.E."/>
            <person name="Skov L.B."/>
            <person name="Jepsen M."/>
            <person name="Hallin P.F."/>
            <person name="Sorensen S.J."/>
            <person name="Stougaard P."/>
            <person name="Glaring M.A."/>
        </authorList>
    </citation>
    <scope>NUCLEOTIDE SEQUENCE [LARGE SCALE GENOMIC DNA]</scope>
    <source>
        <strain evidence="11 12">GCM72</strain>
    </source>
</reference>
<evidence type="ECO:0000256" key="7">
    <source>
        <dbReference type="ARBA" id="ARBA00023049"/>
    </source>
</evidence>
<dbReference type="STRING" id="336831.WG68_17970"/>
<dbReference type="CDD" id="cd12797">
    <property type="entry name" value="M23_peptidase"/>
    <property type="match status" value="1"/>
</dbReference>
<feature type="domain" description="Csd3-like second N-terminal" evidence="10">
    <location>
        <begin position="174"/>
        <end position="297"/>
    </location>
</feature>
<evidence type="ECO:0000256" key="5">
    <source>
        <dbReference type="ARBA" id="ARBA00022801"/>
    </source>
</evidence>
<dbReference type="PANTHER" id="PTHR21666:SF292">
    <property type="entry name" value="MUREIN DD-ENDOPEPTIDASE MEPM"/>
    <property type="match status" value="1"/>
</dbReference>
<dbReference type="Gene3D" id="2.70.70.10">
    <property type="entry name" value="Glucose Permease (Domain IIA)"/>
    <property type="match status" value="1"/>
</dbReference>
<evidence type="ECO:0000256" key="4">
    <source>
        <dbReference type="ARBA" id="ARBA00022723"/>
    </source>
</evidence>
<dbReference type="FunFam" id="2.70.70.10:FF:000002">
    <property type="entry name" value="Murein DD-endopeptidase MepM"/>
    <property type="match status" value="1"/>
</dbReference>
<evidence type="ECO:0000259" key="9">
    <source>
        <dbReference type="Pfam" id="PF04225"/>
    </source>
</evidence>
<keyword evidence="5" id="KW-0378">Hydrolase</keyword>
<dbReference type="Pfam" id="PF04225">
    <property type="entry name" value="LysM_OapA"/>
    <property type="match status" value="1"/>
</dbReference>
<accession>A0A0M2UZK3</accession>
<dbReference type="GO" id="GO:0046872">
    <property type="term" value="F:metal ion binding"/>
    <property type="evidence" value="ECO:0007669"/>
    <property type="project" value="UniProtKB-KW"/>
</dbReference>
<dbReference type="InterPro" id="IPR045834">
    <property type="entry name" value="Csd3_N2"/>
</dbReference>
<sequence length="452" mass="51806">MLLNLYHQLRRRLPLFHQRMIVLSFSLLVVLLAWPQPRSVNLKLSSLLFAEGLMFSQRQSHLLASDDWLARWQYWVQPAAAEDPYLKMYDIVAGDSLSRIFQRFGFGYSQVQRIMAADESLLALDILRPGNRLTLQLDEQLQLLSMELYIHAGKRVLYQRDDSGEFSYQELIDEGRWQSDILLGEIHGSFYVSAKQAGLTDFDIANINQLFRERLNFRRDIQAGAMLQVVRSDNYVGDESTGLSRIEGVRIINRRQTFSAFLHSDGQFYDEKGESLERAFSRYPLQRQFAVSSAFNPRRLHPVTKRVSPHNGTDFRTPIGTPVLAPADGVVTRIENHPFAGKYIEIQHFGSYKTRYLHLDRFLVKRGQQVNRGQRIALSGNTGRSTGPHLHYELHINNRLVNPMTANIPLARPVPAESRAAFAERVSFLTDLMLQQSLLARQPEADNPTAPQ</sequence>
<organism evidence="11 12">
    <name type="scientific">Arsukibacterium ikkense</name>
    <dbReference type="NCBI Taxonomy" id="336831"/>
    <lineage>
        <taxon>Bacteria</taxon>
        <taxon>Pseudomonadati</taxon>
        <taxon>Pseudomonadota</taxon>
        <taxon>Gammaproteobacteria</taxon>
        <taxon>Chromatiales</taxon>
        <taxon>Chromatiaceae</taxon>
        <taxon>Arsukibacterium</taxon>
    </lineage>
</organism>
<dbReference type="SUPFAM" id="SSF51261">
    <property type="entry name" value="Duplicated hybrid motif"/>
    <property type="match status" value="1"/>
</dbReference>
<keyword evidence="6" id="KW-0862">Zinc</keyword>
<protein>
    <submittedName>
        <fullName evidence="11">Peptidase M23</fullName>
    </submittedName>
</protein>